<dbReference type="Proteomes" id="UP000814243">
    <property type="component" value="Unassembled WGS sequence"/>
</dbReference>
<dbReference type="GO" id="GO:0008270">
    <property type="term" value="F:zinc ion binding"/>
    <property type="evidence" value="ECO:0007669"/>
    <property type="project" value="InterPro"/>
</dbReference>
<sequence length="256" mass="28762">MSSKVQTGDVSPAVLGRTLTHEHLAMNFEHFYREPPSTLAGKFQVPSLELHRLGYVRQYPYSLRYNLQLDDDAAQSAVTDDVIEYKIAGGGTIVENTTEGLNRDIKFYQHVSRASNVHIVAGTGHYIADLQNGDTLQKSTEDVYNHMLQELTKGCVNYEQVKAGFMGEIASVWPLRGTLVEDDILLEFSQLGTYCQFDLFGTEVSYYQLEVTTDMLSDAQRIQKMAALVKEGRGNRILMSHDIHTKHRLVSKGSII</sequence>
<protein>
    <recommendedName>
        <fullName evidence="2">Phosphotriesterase-related protein</fullName>
    </recommendedName>
    <alternativeName>
        <fullName evidence="5">Parathion hydrolase-related protein</fullName>
    </alternativeName>
</protein>
<dbReference type="InterPro" id="IPR017947">
    <property type="entry name" value="AryldialkylPase_Zn-BS"/>
</dbReference>
<dbReference type="SUPFAM" id="SSF51556">
    <property type="entry name" value="Metallo-dependent hydrolases"/>
    <property type="match status" value="1"/>
</dbReference>
<dbReference type="PANTHER" id="PTHR10819:SF3">
    <property type="entry name" value="PHOSPHOTRIESTERASE-RELATED PROTEIN"/>
    <property type="match status" value="1"/>
</dbReference>
<dbReference type="PROSITE" id="PS01322">
    <property type="entry name" value="PHOSPHOTRIESTERASE_1"/>
    <property type="match status" value="1"/>
</dbReference>
<evidence type="ECO:0000256" key="2">
    <source>
        <dbReference type="ARBA" id="ARBA00020475"/>
    </source>
</evidence>
<organism evidence="7 8">
    <name type="scientific">Spodoptera exigua</name>
    <name type="common">Beet armyworm</name>
    <name type="synonym">Noctua fulgens</name>
    <dbReference type="NCBI Taxonomy" id="7107"/>
    <lineage>
        <taxon>Eukaryota</taxon>
        <taxon>Metazoa</taxon>
        <taxon>Ecdysozoa</taxon>
        <taxon>Arthropoda</taxon>
        <taxon>Hexapoda</taxon>
        <taxon>Insecta</taxon>
        <taxon>Pterygota</taxon>
        <taxon>Neoptera</taxon>
        <taxon>Endopterygota</taxon>
        <taxon>Lepidoptera</taxon>
        <taxon>Glossata</taxon>
        <taxon>Ditrysia</taxon>
        <taxon>Noctuoidea</taxon>
        <taxon>Noctuidae</taxon>
        <taxon>Amphipyrinae</taxon>
        <taxon>Spodoptera</taxon>
    </lineage>
</organism>
<dbReference type="Gene3D" id="3.20.20.140">
    <property type="entry name" value="Metal-dependent hydrolases"/>
    <property type="match status" value="2"/>
</dbReference>
<keyword evidence="4" id="KW-0378">Hydrolase</keyword>
<evidence type="ECO:0000313" key="7">
    <source>
        <dbReference type="EMBL" id="KAH9636749.1"/>
    </source>
</evidence>
<dbReference type="AlphaFoldDB" id="A0A922MHB7"/>
<evidence type="ECO:0000256" key="6">
    <source>
        <dbReference type="PROSITE-ProRule" id="PRU00679"/>
    </source>
</evidence>
<reference evidence="7" key="1">
    <citation type="journal article" date="2021" name="G3 (Bethesda)">
        <title>Genome and transcriptome analysis of the beet armyworm Spodoptera exigua reveals targets for pest control. .</title>
        <authorList>
            <person name="Simon S."/>
            <person name="Breeschoten T."/>
            <person name="Jansen H.J."/>
            <person name="Dirks R.P."/>
            <person name="Schranz M.E."/>
            <person name="Ros V.I.D."/>
        </authorList>
    </citation>
    <scope>NUCLEOTIDE SEQUENCE</scope>
    <source>
        <strain evidence="7">TB_SE_WUR_2020</strain>
    </source>
</reference>
<dbReference type="InterPro" id="IPR001559">
    <property type="entry name" value="Phosphotriesterase"/>
</dbReference>
<evidence type="ECO:0000256" key="3">
    <source>
        <dbReference type="ARBA" id="ARBA00022723"/>
    </source>
</evidence>
<dbReference type="PROSITE" id="PS51347">
    <property type="entry name" value="PHOSPHOTRIESTERASE_2"/>
    <property type="match status" value="1"/>
</dbReference>
<dbReference type="EMBL" id="JACEFF010000479">
    <property type="protein sequence ID" value="KAH9636749.1"/>
    <property type="molecule type" value="Genomic_DNA"/>
</dbReference>
<comment type="similarity">
    <text evidence="6">Belongs to the metallo-dependent hydrolases superfamily. Phosphotriesterase family.</text>
</comment>
<comment type="caution">
    <text evidence="6">Lacks conserved residue(s) required for the propagation of feature annotation.</text>
</comment>
<dbReference type="GO" id="GO:0016788">
    <property type="term" value="F:hydrolase activity, acting on ester bonds"/>
    <property type="evidence" value="ECO:0007669"/>
    <property type="project" value="InterPro"/>
</dbReference>
<name>A0A922MHB7_SPOEX</name>
<evidence type="ECO:0000256" key="4">
    <source>
        <dbReference type="ARBA" id="ARBA00022801"/>
    </source>
</evidence>
<comment type="cofactor">
    <cofactor evidence="1">
        <name>a divalent metal cation</name>
        <dbReference type="ChEBI" id="CHEBI:60240"/>
    </cofactor>
</comment>
<keyword evidence="3" id="KW-0479">Metal-binding</keyword>
<dbReference type="Pfam" id="PF02126">
    <property type="entry name" value="PTE"/>
    <property type="match status" value="2"/>
</dbReference>
<proteinExistence type="inferred from homology"/>
<dbReference type="PANTHER" id="PTHR10819">
    <property type="entry name" value="PHOSPHOTRIESTERASE-RELATED"/>
    <property type="match status" value="1"/>
</dbReference>
<evidence type="ECO:0000256" key="5">
    <source>
        <dbReference type="ARBA" id="ARBA00029607"/>
    </source>
</evidence>
<evidence type="ECO:0000256" key="1">
    <source>
        <dbReference type="ARBA" id="ARBA00001968"/>
    </source>
</evidence>
<gene>
    <name evidence="7" type="ORF">HF086_005072</name>
</gene>
<accession>A0A922MHB7</accession>
<dbReference type="InterPro" id="IPR032466">
    <property type="entry name" value="Metal_Hydrolase"/>
</dbReference>
<evidence type="ECO:0000313" key="8">
    <source>
        <dbReference type="Proteomes" id="UP000814243"/>
    </source>
</evidence>
<comment type="caution">
    <text evidence="7">The sequence shown here is derived from an EMBL/GenBank/DDBJ whole genome shotgun (WGS) entry which is preliminary data.</text>
</comment>